<evidence type="ECO:0000313" key="6">
    <source>
        <dbReference type="EMBL" id="RBO98875.1"/>
    </source>
</evidence>
<organism evidence="6 7">
    <name type="scientific">Pseudochrobactrum asaccharolyticum</name>
    <dbReference type="NCBI Taxonomy" id="354351"/>
    <lineage>
        <taxon>Bacteria</taxon>
        <taxon>Pseudomonadati</taxon>
        <taxon>Pseudomonadota</taxon>
        <taxon>Alphaproteobacteria</taxon>
        <taxon>Hyphomicrobiales</taxon>
        <taxon>Brucellaceae</taxon>
        <taxon>Pseudochrobactrum</taxon>
    </lineage>
</organism>
<keyword evidence="7" id="KW-1185">Reference proteome</keyword>
<reference evidence="6 7" key="1">
    <citation type="submission" date="2018-06" db="EMBL/GenBank/DDBJ databases">
        <title>Genomic Encyclopedia of Type Strains, Phase IV (KMG-IV): sequencing the most valuable type-strain genomes for metagenomic binning, comparative biology and taxonomic classification.</title>
        <authorList>
            <person name="Goeker M."/>
        </authorList>
    </citation>
    <scope>NUCLEOTIDE SEQUENCE [LARGE SCALE GENOMIC DNA]</scope>
    <source>
        <strain evidence="6 7">DSM 25619</strain>
    </source>
</reference>
<evidence type="ECO:0000256" key="4">
    <source>
        <dbReference type="SAM" id="Phobius"/>
    </source>
</evidence>
<dbReference type="RefSeq" id="WP_113942787.1">
    <property type="nucleotide sequence ID" value="NZ_JBHEEG010000003.1"/>
</dbReference>
<evidence type="ECO:0000256" key="3">
    <source>
        <dbReference type="SAM" id="Coils"/>
    </source>
</evidence>
<dbReference type="PANTHER" id="PTHR45138">
    <property type="entry name" value="REGULATORY COMPONENTS OF SENSORY TRANSDUCTION SYSTEM"/>
    <property type="match status" value="1"/>
</dbReference>
<sequence length="248" mass="27374">MINYWRILAKAVLTGVLALTFTLLITSIFVPMMGGQLAGAGLVMTIVCPLATAIPMSALHYLNSERLRIAKNEALKAKDALEQANILLRKLAREDSLTGVLNRATFLDEFFALSKTGQAGGLLFIDLDYFKTINDTYGHATGDAALRRLGQLLKRLTEKKAITGRLGGEEFGVFIKNAHPDYIYNYAEELREKISALRIVAPNNENVRITASIGLTICDTAFNPERALLEADKKMYLAKRQGRNLIIA</sequence>
<protein>
    <recommendedName>
        <fullName evidence="1">diguanylate cyclase</fullName>
        <ecNumber evidence="1">2.7.7.65</ecNumber>
    </recommendedName>
</protein>
<dbReference type="Proteomes" id="UP000252893">
    <property type="component" value="Unassembled WGS sequence"/>
</dbReference>
<proteinExistence type="predicted"/>
<dbReference type="InterPro" id="IPR050469">
    <property type="entry name" value="Diguanylate_Cyclase"/>
</dbReference>
<dbReference type="PROSITE" id="PS50887">
    <property type="entry name" value="GGDEF"/>
    <property type="match status" value="1"/>
</dbReference>
<dbReference type="AlphaFoldDB" id="A0A366E9V8"/>
<feature type="coiled-coil region" evidence="3">
    <location>
        <begin position="64"/>
        <end position="94"/>
    </location>
</feature>
<comment type="catalytic activity">
    <reaction evidence="2">
        <text>2 GTP = 3',3'-c-di-GMP + 2 diphosphate</text>
        <dbReference type="Rhea" id="RHEA:24898"/>
        <dbReference type="ChEBI" id="CHEBI:33019"/>
        <dbReference type="ChEBI" id="CHEBI:37565"/>
        <dbReference type="ChEBI" id="CHEBI:58805"/>
        <dbReference type="EC" id="2.7.7.65"/>
    </reaction>
</comment>
<dbReference type="InterPro" id="IPR000160">
    <property type="entry name" value="GGDEF_dom"/>
</dbReference>
<feature type="transmembrane region" description="Helical" evidence="4">
    <location>
        <begin position="7"/>
        <end position="30"/>
    </location>
</feature>
<dbReference type="Gene3D" id="3.30.70.270">
    <property type="match status" value="1"/>
</dbReference>
<dbReference type="EMBL" id="QNRH01000001">
    <property type="protein sequence ID" value="RBO98875.1"/>
    <property type="molecule type" value="Genomic_DNA"/>
</dbReference>
<evidence type="ECO:0000256" key="2">
    <source>
        <dbReference type="ARBA" id="ARBA00034247"/>
    </source>
</evidence>
<evidence type="ECO:0000259" key="5">
    <source>
        <dbReference type="PROSITE" id="PS50887"/>
    </source>
</evidence>
<accession>A0A366E9V8</accession>
<dbReference type="EC" id="2.7.7.65" evidence="1"/>
<dbReference type="CDD" id="cd01949">
    <property type="entry name" value="GGDEF"/>
    <property type="match status" value="1"/>
</dbReference>
<gene>
    <name evidence="6" type="ORF">DFR47_101476</name>
</gene>
<dbReference type="OrthoDB" id="9812260at2"/>
<dbReference type="SUPFAM" id="SSF55073">
    <property type="entry name" value="Nucleotide cyclase"/>
    <property type="match status" value="1"/>
</dbReference>
<dbReference type="PANTHER" id="PTHR45138:SF9">
    <property type="entry name" value="DIGUANYLATE CYCLASE DGCM-RELATED"/>
    <property type="match status" value="1"/>
</dbReference>
<keyword evidence="4" id="KW-0812">Transmembrane</keyword>
<evidence type="ECO:0000313" key="7">
    <source>
        <dbReference type="Proteomes" id="UP000252893"/>
    </source>
</evidence>
<dbReference type="GO" id="GO:0052621">
    <property type="term" value="F:diguanylate cyclase activity"/>
    <property type="evidence" value="ECO:0007669"/>
    <property type="project" value="UniProtKB-EC"/>
</dbReference>
<comment type="caution">
    <text evidence="6">The sequence shown here is derived from an EMBL/GenBank/DDBJ whole genome shotgun (WGS) entry which is preliminary data.</text>
</comment>
<evidence type="ECO:0000256" key="1">
    <source>
        <dbReference type="ARBA" id="ARBA00012528"/>
    </source>
</evidence>
<keyword evidence="3" id="KW-0175">Coiled coil</keyword>
<dbReference type="Pfam" id="PF00990">
    <property type="entry name" value="GGDEF"/>
    <property type="match status" value="1"/>
</dbReference>
<feature type="transmembrane region" description="Helical" evidence="4">
    <location>
        <begin position="42"/>
        <end position="62"/>
    </location>
</feature>
<feature type="domain" description="GGDEF" evidence="5">
    <location>
        <begin position="118"/>
        <end position="248"/>
    </location>
</feature>
<keyword evidence="4" id="KW-0472">Membrane</keyword>
<dbReference type="NCBIfam" id="TIGR00254">
    <property type="entry name" value="GGDEF"/>
    <property type="match status" value="1"/>
</dbReference>
<dbReference type="InterPro" id="IPR043128">
    <property type="entry name" value="Rev_trsase/Diguanyl_cyclase"/>
</dbReference>
<keyword evidence="4" id="KW-1133">Transmembrane helix</keyword>
<dbReference type="SMART" id="SM00267">
    <property type="entry name" value="GGDEF"/>
    <property type="match status" value="1"/>
</dbReference>
<dbReference type="InterPro" id="IPR029787">
    <property type="entry name" value="Nucleotide_cyclase"/>
</dbReference>
<name>A0A366E9V8_9HYPH</name>